<dbReference type="Proteomes" id="UP000187735">
    <property type="component" value="Chromosome"/>
</dbReference>
<reference evidence="1 2" key="1">
    <citation type="journal article" date="2016" name="Front. Microbiol.">
        <title>Fuerstia marisgermanicae gen. nov., sp. nov., an Unusual Member of the Phylum Planctomycetes from the German Wadden Sea.</title>
        <authorList>
            <person name="Kohn T."/>
            <person name="Heuer A."/>
            <person name="Jogler M."/>
            <person name="Vollmers J."/>
            <person name="Boedeker C."/>
            <person name="Bunk B."/>
            <person name="Rast P."/>
            <person name="Borchert D."/>
            <person name="Glockner I."/>
            <person name="Freese H.M."/>
            <person name="Klenk H.P."/>
            <person name="Overmann J."/>
            <person name="Kaster A.K."/>
            <person name="Rohde M."/>
            <person name="Wiegand S."/>
            <person name="Jogler C."/>
        </authorList>
    </citation>
    <scope>NUCLEOTIDE SEQUENCE [LARGE SCALE GENOMIC DNA]</scope>
    <source>
        <strain evidence="1 2">NH11</strain>
    </source>
</reference>
<protein>
    <recommendedName>
        <fullName evidence="3">IrrE N-terminal-like domain-containing protein</fullName>
    </recommendedName>
</protein>
<dbReference type="AlphaFoldDB" id="A0A1P8W9L8"/>
<keyword evidence="2" id="KW-1185">Reference proteome</keyword>
<evidence type="ECO:0000313" key="1">
    <source>
        <dbReference type="EMBL" id="APZ90739.1"/>
    </source>
</evidence>
<evidence type="ECO:0008006" key="3">
    <source>
        <dbReference type="Google" id="ProtNLM"/>
    </source>
</evidence>
<dbReference type="OrthoDB" id="9816277at2"/>
<proteinExistence type="predicted"/>
<dbReference type="RefSeq" id="WP_077022589.1">
    <property type="nucleotide sequence ID" value="NZ_CP017641.1"/>
</dbReference>
<gene>
    <name evidence="1" type="ORF">Fuma_00321</name>
</gene>
<evidence type="ECO:0000313" key="2">
    <source>
        <dbReference type="Proteomes" id="UP000187735"/>
    </source>
</evidence>
<sequence>MRRFDLSDISTSVIDEITAMRIRQYEQLSGTSVKLPVPVENIVEQVLKLDFDWIDIDEREGEQILAGLVPEQKRIVLNSRHLNLFAEKPGLERSTIGHEAGHWDIDIDRTSLHHPRLPGFDIQDSVVRRQTADNSILVEVLNRAVYDDRYFELYRHLTAGQDTPEVKSAVDRYQSSLLMPSWLIRDAVQDIDVTNWSDLYELAERAQVTISNLVVRLHRMDIIFIPQGSKQIFAGKDRFVGQMLLF</sequence>
<organism evidence="1 2">
    <name type="scientific">Fuerstiella marisgermanici</name>
    <dbReference type="NCBI Taxonomy" id="1891926"/>
    <lineage>
        <taxon>Bacteria</taxon>
        <taxon>Pseudomonadati</taxon>
        <taxon>Planctomycetota</taxon>
        <taxon>Planctomycetia</taxon>
        <taxon>Planctomycetales</taxon>
        <taxon>Planctomycetaceae</taxon>
        <taxon>Fuerstiella</taxon>
    </lineage>
</organism>
<dbReference type="EMBL" id="CP017641">
    <property type="protein sequence ID" value="APZ90739.1"/>
    <property type="molecule type" value="Genomic_DNA"/>
</dbReference>
<dbReference type="KEGG" id="fmr:Fuma_00321"/>
<accession>A0A1P8W9L8</accession>
<name>A0A1P8W9L8_9PLAN</name>